<dbReference type="Gene3D" id="3.90.76.10">
    <property type="entry name" value="Dipeptide-binding Protein, Domain 1"/>
    <property type="match status" value="1"/>
</dbReference>
<dbReference type="Pfam" id="PF00496">
    <property type="entry name" value="SBP_bac_5"/>
    <property type="match status" value="1"/>
</dbReference>
<keyword evidence="5" id="KW-0571">Peptide transport</keyword>
<organism evidence="8 11">
    <name type="scientific">Pediococcus damnosus</name>
    <dbReference type="NCBI Taxonomy" id="51663"/>
    <lineage>
        <taxon>Bacteria</taxon>
        <taxon>Bacillati</taxon>
        <taxon>Bacillota</taxon>
        <taxon>Bacilli</taxon>
        <taxon>Lactobacillales</taxon>
        <taxon>Lactobacillaceae</taxon>
        <taxon>Pediococcus</taxon>
    </lineage>
</organism>
<dbReference type="EMBL" id="CP012288">
    <property type="protein sequence ID" value="AMV67203.1"/>
    <property type="molecule type" value="Genomic_DNA"/>
</dbReference>
<evidence type="ECO:0000313" key="11">
    <source>
        <dbReference type="Proteomes" id="UP000076405"/>
    </source>
</evidence>
<dbReference type="GO" id="GO:0015833">
    <property type="term" value="P:peptide transport"/>
    <property type="evidence" value="ECO:0007669"/>
    <property type="project" value="UniProtKB-KW"/>
</dbReference>
<dbReference type="CDD" id="cd08504">
    <property type="entry name" value="PBP2_OppA"/>
    <property type="match status" value="1"/>
</dbReference>
<dbReference type="InterPro" id="IPR030678">
    <property type="entry name" value="Peptide/Ni-bd"/>
</dbReference>
<gene>
    <name evidence="8" type="ORF">ADU70_1430</name>
    <name evidence="9" type="ORF">ADU72_1270</name>
</gene>
<dbReference type="Gene3D" id="3.10.105.10">
    <property type="entry name" value="Dipeptide-binding Protein, Domain 3"/>
    <property type="match status" value="1"/>
</dbReference>
<dbReference type="Gene3D" id="3.40.190.10">
    <property type="entry name" value="Periplasmic binding protein-like II"/>
    <property type="match status" value="1"/>
</dbReference>
<dbReference type="GO" id="GO:0043190">
    <property type="term" value="C:ATP-binding cassette (ABC) transporter complex"/>
    <property type="evidence" value="ECO:0007669"/>
    <property type="project" value="InterPro"/>
</dbReference>
<evidence type="ECO:0000256" key="3">
    <source>
        <dbReference type="ARBA" id="ARBA00022448"/>
    </source>
</evidence>
<dbReference type="AlphaFoldDB" id="A0A0R2HGF4"/>
<evidence type="ECO:0000313" key="8">
    <source>
        <dbReference type="EMBL" id="AMV62914.1"/>
    </source>
</evidence>
<evidence type="ECO:0000256" key="6">
    <source>
        <dbReference type="SAM" id="SignalP"/>
    </source>
</evidence>
<name>A0A0R2HGF4_9LACO</name>
<dbReference type="Proteomes" id="UP000076244">
    <property type="component" value="Chromosome"/>
</dbReference>
<dbReference type="PANTHER" id="PTHR30290">
    <property type="entry name" value="PERIPLASMIC BINDING COMPONENT OF ABC TRANSPORTER"/>
    <property type="match status" value="1"/>
</dbReference>
<dbReference type="PIRSF" id="PIRSF002741">
    <property type="entry name" value="MppA"/>
    <property type="match status" value="1"/>
</dbReference>
<evidence type="ECO:0000313" key="9">
    <source>
        <dbReference type="EMBL" id="AMV67203.1"/>
    </source>
</evidence>
<dbReference type="EMBL" id="CP012275">
    <property type="protein sequence ID" value="AMV62914.1"/>
    <property type="molecule type" value="Genomic_DNA"/>
</dbReference>
<keyword evidence="3" id="KW-0813">Transport</keyword>
<comment type="similarity">
    <text evidence="2">Belongs to the bacterial solute-binding protein 5 family.</text>
</comment>
<proteinExistence type="inferred from homology"/>
<dbReference type="KEGG" id="pdm:ADU72_1270"/>
<evidence type="ECO:0000256" key="5">
    <source>
        <dbReference type="ARBA" id="ARBA00022856"/>
    </source>
</evidence>
<evidence type="ECO:0000256" key="4">
    <source>
        <dbReference type="ARBA" id="ARBA00022729"/>
    </source>
</evidence>
<evidence type="ECO:0000313" key="10">
    <source>
        <dbReference type="Proteomes" id="UP000076244"/>
    </source>
</evidence>
<evidence type="ECO:0000256" key="1">
    <source>
        <dbReference type="ARBA" id="ARBA00004196"/>
    </source>
</evidence>
<accession>A0A0R2HGF4</accession>
<sequence length="544" mass="60038">MKNKWKKLGTATLLLSITLAGCGTAKSSESKEQSFSVMEQSDLLSIDSSKSIDLTSFNMINNSQEGLYRVAKGNKVVAGLAEKVVKPTNNGKTYTFKLRKGLKWSNGDALTAKDFVYSWRRTVNPDTKAGYAYIMDNVKNATAINAGKMKPSKLGIKALDKRTVQVTLTQATPYFKYLMAFGTFFPQDQKAVEKYGSKYGTASKYMVYSGPFKMEGWSGTNMSWKLVKNDKYWDKKNVALSKIPVKVVKDPNTALNLYQGGKLDDALLSGEQATQEKNNKAFVKYSEGQTAYLAMNFKKGKSTANVNARKAISLVINRKTLTSKVLADGSTPATGFMPANFVKNPKTGTDFTKDASNSEAVEYNVAKAKAYWKTALKETGKTKMNFTLVVSDDDSQKKVAESVQSAVEQNLPGATVTLRSLPTKGAQSAELSGNFDMAVVRWIGDYTDPLTFAQLETTGNTYNYGSFSNKTYDSLVAATNGKDSNNEQKRYEDFVKAEKLLMDQEAVVPLYQAVQTQLVNQKVKGVVFHPTGAPYDYKWVHVEK</sequence>
<reference evidence="10 11" key="1">
    <citation type="journal article" date="2016" name="PLoS ONE">
        <title>The Identification of Novel Diagnostic Marker Genes for the Detection of Beer Spoiling Pediococcus damnosus Strains Using the BlAst Diagnostic Gene findEr.</title>
        <authorList>
            <person name="Behr J."/>
            <person name="Geissler A.J."/>
            <person name="Schmid J."/>
            <person name="Zehe A."/>
            <person name="Vogel R.F."/>
        </authorList>
    </citation>
    <scope>NUCLEOTIDE SEQUENCE [LARGE SCALE GENOMIC DNA]</scope>
    <source>
        <strain evidence="8 11">TMW 2.1533</strain>
        <strain evidence="9 10">TMW 2.1535</strain>
    </source>
</reference>
<dbReference type="Proteomes" id="UP000076405">
    <property type="component" value="Chromosome"/>
</dbReference>
<feature type="domain" description="Solute-binding protein family 5" evidence="7">
    <location>
        <begin position="75"/>
        <end position="457"/>
    </location>
</feature>
<dbReference type="PANTHER" id="PTHR30290:SF10">
    <property type="entry name" value="PERIPLASMIC OLIGOPEPTIDE-BINDING PROTEIN-RELATED"/>
    <property type="match status" value="1"/>
</dbReference>
<dbReference type="InterPro" id="IPR039424">
    <property type="entry name" value="SBP_5"/>
</dbReference>
<keyword evidence="5" id="KW-0653">Protein transport</keyword>
<dbReference type="PROSITE" id="PS51257">
    <property type="entry name" value="PROKAR_LIPOPROTEIN"/>
    <property type="match status" value="1"/>
</dbReference>
<dbReference type="FunFam" id="3.10.105.10:FF:000001">
    <property type="entry name" value="Oligopeptide ABC transporter, oligopeptide-binding protein"/>
    <property type="match status" value="1"/>
</dbReference>
<keyword evidence="4 6" id="KW-0732">Signal</keyword>
<dbReference type="InterPro" id="IPR000914">
    <property type="entry name" value="SBP_5_dom"/>
</dbReference>
<evidence type="ECO:0000256" key="2">
    <source>
        <dbReference type="ARBA" id="ARBA00005695"/>
    </source>
</evidence>
<dbReference type="GO" id="GO:1904680">
    <property type="term" value="F:peptide transmembrane transporter activity"/>
    <property type="evidence" value="ECO:0007669"/>
    <property type="project" value="TreeGrafter"/>
</dbReference>
<dbReference type="SUPFAM" id="SSF53850">
    <property type="entry name" value="Periplasmic binding protein-like II"/>
    <property type="match status" value="1"/>
</dbReference>
<protein>
    <submittedName>
        <fullName evidence="8">Oligopeptide ABC transporter, periplasmic oligopeptide-binding protein OppA</fullName>
    </submittedName>
</protein>
<evidence type="ECO:0000259" key="7">
    <source>
        <dbReference type="Pfam" id="PF00496"/>
    </source>
</evidence>
<dbReference type="GO" id="GO:0030288">
    <property type="term" value="C:outer membrane-bounded periplasmic space"/>
    <property type="evidence" value="ECO:0007669"/>
    <property type="project" value="UniProtKB-ARBA"/>
</dbReference>
<dbReference type="RefSeq" id="WP_056986165.1">
    <property type="nucleotide sequence ID" value="NZ_BAAAXI010000172.1"/>
</dbReference>
<feature type="chain" id="PRO_5044546184" evidence="6">
    <location>
        <begin position="26"/>
        <end position="544"/>
    </location>
</feature>
<keyword evidence="10" id="KW-1185">Reference proteome</keyword>
<dbReference type="FunFam" id="3.90.76.10:FF:000001">
    <property type="entry name" value="Oligopeptide ABC transporter substrate-binding protein"/>
    <property type="match status" value="1"/>
</dbReference>
<dbReference type="OrthoDB" id="403896at2"/>
<feature type="signal peptide" evidence="6">
    <location>
        <begin position="1"/>
        <end position="25"/>
    </location>
</feature>
<comment type="subcellular location">
    <subcellularLocation>
        <location evidence="1">Cell envelope</location>
    </subcellularLocation>
</comment>